<dbReference type="EMBL" id="UASK01000006">
    <property type="protein sequence ID" value="SPX42350.1"/>
    <property type="molecule type" value="Genomic_DNA"/>
</dbReference>
<dbReference type="Gene3D" id="1.20.1050.90">
    <property type="entry name" value="RecF/RecN/SMC, N-terminal domain"/>
    <property type="match status" value="1"/>
</dbReference>
<sequence length="108" mass="12778">MQKHCALKLSKLANFFLPELEINVSFHQGWEKNADYYEILQQNFERDRALNYTFSGPQKADFRFKAQGLPVEDVLSRGQLKLLMCALRLAQGEHLMKEKQRHCIFFDR</sequence>
<gene>
    <name evidence="1" type="primary">recF_2</name>
    <name evidence="1" type="ORF">NCTC11872_01981</name>
</gene>
<proteinExistence type="predicted"/>
<dbReference type="Proteomes" id="UP000249936">
    <property type="component" value="Unassembled WGS sequence"/>
</dbReference>
<reference evidence="1 2" key="1">
    <citation type="submission" date="2018-06" db="EMBL/GenBank/DDBJ databases">
        <authorList>
            <consortium name="Pathogen Informatics"/>
            <person name="Doyle S."/>
        </authorList>
    </citation>
    <scope>NUCLEOTIDE SEQUENCE [LARGE SCALE GENOMIC DNA]</scope>
    <source>
        <strain evidence="1 2">NCTC11872</strain>
    </source>
</reference>
<evidence type="ECO:0000313" key="2">
    <source>
        <dbReference type="Proteomes" id="UP000249936"/>
    </source>
</evidence>
<accession>A0A2X1PPV8</accession>
<evidence type="ECO:0000313" key="1">
    <source>
        <dbReference type="EMBL" id="SPX42350.1"/>
    </source>
</evidence>
<protein>
    <submittedName>
        <fullName evidence="1">Recombination protein F</fullName>
    </submittedName>
</protein>
<dbReference type="InterPro" id="IPR042174">
    <property type="entry name" value="RecF_2"/>
</dbReference>
<organism evidence="1 2">
    <name type="scientific">Haemophilus influenzae</name>
    <dbReference type="NCBI Taxonomy" id="727"/>
    <lineage>
        <taxon>Bacteria</taxon>
        <taxon>Pseudomonadati</taxon>
        <taxon>Pseudomonadota</taxon>
        <taxon>Gammaproteobacteria</taxon>
        <taxon>Pasteurellales</taxon>
        <taxon>Pasteurellaceae</taxon>
        <taxon>Haemophilus</taxon>
    </lineage>
</organism>
<dbReference type="AlphaFoldDB" id="A0A2X1PPV8"/>
<name>A0A2X1PPV8_HAEIF</name>